<dbReference type="GO" id="GO:0016788">
    <property type="term" value="F:hydrolase activity, acting on ester bonds"/>
    <property type="evidence" value="ECO:0007669"/>
    <property type="project" value="InterPro"/>
</dbReference>
<comment type="cofactor">
    <cofactor evidence="6">
        <name>Mg(2+)</name>
        <dbReference type="ChEBI" id="CHEBI:18420"/>
    </cofactor>
</comment>
<proteinExistence type="inferred from homology"/>
<dbReference type="AlphaFoldDB" id="A0A7K3LZH6"/>
<keyword evidence="6" id="KW-0800">Toxin</keyword>
<dbReference type="Proteomes" id="UP000460435">
    <property type="component" value="Unassembled WGS sequence"/>
</dbReference>
<dbReference type="HAMAP" id="MF_00265">
    <property type="entry name" value="VapC_Nob1"/>
    <property type="match status" value="1"/>
</dbReference>
<evidence type="ECO:0000256" key="3">
    <source>
        <dbReference type="ARBA" id="ARBA00022723"/>
    </source>
</evidence>
<evidence type="ECO:0000313" key="8">
    <source>
        <dbReference type="EMBL" id="NDL56424.1"/>
    </source>
</evidence>
<organism evidence="8 9">
    <name type="scientific">Phytoactinopolyspora mesophila</name>
    <dbReference type="NCBI Taxonomy" id="2650750"/>
    <lineage>
        <taxon>Bacteria</taxon>
        <taxon>Bacillati</taxon>
        <taxon>Actinomycetota</taxon>
        <taxon>Actinomycetes</taxon>
        <taxon>Jiangellales</taxon>
        <taxon>Jiangellaceae</taxon>
        <taxon>Phytoactinopolyspora</taxon>
    </lineage>
</organism>
<gene>
    <name evidence="6" type="primary">vapC</name>
    <name evidence="8" type="ORF">F7O44_04990</name>
</gene>
<comment type="function">
    <text evidence="6">Toxic component of a toxin-antitoxin (TA) system. An RNase.</text>
</comment>
<dbReference type="GO" id="GO:0000287">
    <property type="term" value="F:magnesium ion binding"/>
    <property type="evidence" value="ECO:0007669"/>
    <property type="project" value="UniProtKB-UniRule"/>
</dbReference>
<dbReference type="InterPro" id="IPR006226">
    <property type="entry name" value="Mtu_PIN"/>
</dbReference>
<dbReference type="InterPro" id="IPR029060">
    <property type="entry name" value="PIN-like_dom_sf"/>
</dbReference>
<keyword evidence="4 6" id="KW-0378">Hydrolase</keyword>
<dbReference type="InterPro" id="IPR022907">
    <property type="entry name" value="VapC_family"/>
</dbReference>
<dbReference type="RefSeq" id="WP_162449009.1">
    <property type="nucleotide sequence ID" value="NZ_WLZY01000001.1"/>
</dbReference>
<keyword evidence="2 6" id="KW-0540">Nuclease</keyword>
<feature type="binding site" evidence="6">
    <location>
        <position position="106"/>
    </location>
    <ligand>
        <name>Mg(2+)</name>
        <dbReference type="ChEBI" id="CHEBI:18420"/>
    </ligand>
</feature>
<keyword evidence="5 6" id="KW-0460">Magnesium</keyword>
<dbReference type="GO" id="GO:0090729">
    <property type="term" value="F:toxin activity"/>
    <property type="evidence" value="ECO:0007669"/>
    <property type="project" value="UniProtKB-KW"/>
</dbReference>
<feature type="binding site" evidence="6">
    <location>
        <position position="5"/>
    </location>
    <ligand>
        <name>Mg(2+)</name>
        <dbReference type="ChEBI" id="CHEBI:18420"/>
    </ligand>
</feature>
<keyword evidence="3 6" id="KW-0479">Metal-binding</keyword>
<name>A0A7K3LZH6_9ACTN</name>
<comment type="caution">
    <text evidence="8">The sequence shown here is derived from an EMBL/GenBank/DDBJ whole genome shotgun (WGS) entry which is preliminary data.</text>
</comment>
<comment type="similarity">
    <text evidence="6">Belongs to the PINc/VapC protein family.</text>
</comment>
<dbReference type="EC" id="3.1.-.-" evidence="6"/>
<evidence type="ECO:0000256" key="2">
    <source>
        <dbReference type="ARBA" id="ARBA00022722"/>
    </source>
</evidence>
<reference evidence="8 9" key="1">
    <citation type="submission" date="2019-11" db="EMBL/GenBank/DDBJ databases">
        <authorList>
            <person name="Li X.-J."/>
            <person name="Feng X.-M."/>
        </authorList>
    </citation>
    <scope>NUCLEOTIDE SEQUENCE [LARGE SCALE GENOMIC DNA]</scope>
    <source>
        <strain evidence="8 9">XMNu-373</strain>
    </source>
</reference>
<dbReference type="EMBL" id="WLZY01000001">
    <property type="protein sequence ID" value="NDL56424.1"/>
    <property type="molecule type" value="Genomic_DNA"/>
</dbReference>
<dbReference type="NCBIfam" id="TIGR00028">
    <property type="entry name" value="Mtu_PIN_fam"/>
    <property type="match status" value="1"/>
</dbReference>
<dbReference type="GO" id="GO:0004540">
    <property type="term" value="F:RNA nuclease activity"/>
    <property type="evidence" value="ECO:0007669"/>
    <property type="project" value="InterPro"/>
</dbReference>
<dbReference type="Pfam" id="PF01850">
    <property type="entry name" value="PIN"/>
    <property type="match status" value="1"/>
</dbReference>
<keyword evidence="9" id="KW-1185">Reference proteome</keyword>
<evidence type="ECO:0000256" key="4">
    <source>
        <dbReference type="ARBA" id="ARBA00022801"/>
    </source>
</evidence>
<feature type="domain" description="PIN" evidence="7">
    <location>
        <begin position="2"/>
        <end position="129"/>
    </location>
</feature>
<protein>
    <recommendedName>
        <fullName evidence="6">Ribonuclease VapC</fullName>
        <shortName evidence="6">RNase VapC</shortName>
        <ecNumber evidence="6">3.1.-.-</ecNumber>
    </recommendedName>
    <alternativeName>
        <fullName evidence="6">Toxin VapC</fullName>
    </alternativeName>
</protein>
<dbReference type="InterPro" id="IPR002716">
    <property type="entry name" value="PIN_dom"/>
</dbReference>
<dbReference type="SUPFAM" id="SSF88723">
    <property type="entry name" value="PIN domain-like"/>
    <property type="match status" value="1"/>
</dbReference>
<evidence type="ECO:0000256" key="5">
    <source>
        <dbReference type="ARBA" id="ARBA00022842"/>
    </source>
</evidence>
<evidence type="ECO:0000259" key="7">
    <source>
        <dbReference type="Pfam" id="PF01850"/>
    </source>
</evidence>
<evidence type="ECO:0000256" key="6">
    <source>
        <dbReference type="HAMAP-Rule" id="MF_00265"/>
    </source>
</evidence>
<dbReference type="GO" id="GO:0045926">
    <property type="term" value="P:negative regulation of growth"/>
    <property type="evidence" value="ECO:0007669"/>
    <property type="project" value="UniProtKB-ARBA"/>
</dbReference>
<accession>A0A7K3LZH6</accession>
<evidence type="ECO:0000256" key="1">
    <source>
        <dbReference type="ARBA" id="ARBA00022649"/>
    </source>
</evidence>
<keyword evidence="1 6" id="KW-1277">Toxin-antitoxin system</keyword>
<evidence type="ECO:0000313" key="9">
    <source>
        <dbReference type="Proteomes" id="UP000460435"/>
    </source>
</evidence>
<sequence>MYLLDVGVWLSAVWARHVHHPPVKAWFDQQSQPLVLCRVTQMSLLRLLSIPAVLGTDAISRSAAWEVVDSLQADKRVTWADEPPHLEAIWRTMSARDDNSHKLWTDDYLAAFAQASQLTLATLDGALAKRHPSARVQALV</sequence>